<dbReference type="Proteomes" id="UP000515518">
    <property type="component" value="Plasmid p_1"/>
</dbReference>
<geneLocation type="plasmid" evidence="1 2">
    <name>p_1</name>
</geneLocation>
<organism evidence="1 2">
    <name type="scientific">Rhizobium leguminosarum bv. viciae</name>
    <dbReference type="NCBI Taxonomy" id="387"/>
    <lineage>
        <taxon>Bacteria</taxon>
        <taxon>Pseudomonadati</taxon>
        <taxon>Pseudomonadota</taxon>
        <taxon>Alphaproteobacteria</taxon>
        <taxon>Hyphomicrobiales</taxon>
        <taxon>Rhizobiaceae</taxon>
        <taxon>Rhizobium/Agrobacterium group</taxon>
        <taxon>Rhizobium</taxon>
    </lineage>
</organism>
<sequence>MKLNLPAHLNPGSTPTMLVANPVKSFATEPFPQLAACRTPSVIGLAAQTNHLVTAMQIPVDPEFDNAKYCAISR</sequence>
<dbReference type="EMBL" id="CP050552">
    <property type="protein sequence ID" value="QND43729.1"/>
    <property type="molecule type" value="Genomic_DNA"/>
</dbReference>
<evidence type="ECO:0000313" key="1">
    <source>
        <dbReference type="EMBL" id="QND43729.1"/>
    </source>
</evidence>
<dbReference type="AlphaFoldDB" id="A0A7G6RN97"/>
<evidence type="ECO:0000313" key="2">
    <source>
        <dbReference type="Proteomes" id="UP000515518"/>
    </source>
</evidence>
<gene>
    <name evidence="1" type="ORF">HB770_34600</name>
</gene>
<proteinExistence type="predicted"/>
<accession>A0A7G6RN97</accession>
<keyword evidence="1" id="KW-0614">Plasmid</keyword>
<name>A0A7G6RN97_RHILV</name>
<reference evidence="2" key="1">
    <citation type="journal article" date="2020" name="Mol. Plant Microbe">
        <title>Rhizobial microsymbionts of the narrowly endemic Oxytropis species growing in Kamchatka are characterized by significant genetic diversity and possess a set of genes that are associated with T3SS and T6SS secretion systems and can affect the development of symbiosis.</title>
        <authorList>
            <person name="Safronova V."/>
            <person name="Guro P."/>
            <person name="Sazanova A."/>
            <person name="Kuznetsova I."/>
            <person name="Belimov A."/>
            <person name="Yakubov V."/>
            <person name="Chirak E."/>
            <person name="Afonin A."/>
            <person name="Gogolev Y."/>
            <person name="Andronov E."/>
            <person name="Tikhonovich I."/>
        </authorList>
    </citation>
    <scope>NUCLEOTIDE SEQUENCE [LARGE SCALE GENOMIC DNA]</scope>
    <source>
        <strain evidence="2">RCAM0610</strain>
        <plasmid evidence="2">p_1</plasmid>
    </source>
</reference>
<protein>
    <submittedName>
        <fullName evidence="1">Uncharacterized protein</fullName>
    </submittedName>
</protein>